<sequence>MYLALFILFAVACVRALPLSPLHSLHRRDPPPPPPPPGDEGARPPAWANTFDGVWDGEYPSWKSSAAGDWWDSEMGIRSQIEQLEFMIRVAEALLQRELADIWRGEVARLKAALAEEEETDAGFEESWVGKPLDPEVRYPEMPLTPGS</sequence>
<feature type="chain" id="PRO_5005248468" evidence="2">
    <location>
        <begin position="17"/>
        <end position="148"/>
    </location>
</feature>
<evidence type="ECO:0000313" key="3">
    <source>
        <dbReference type="EMBL" id="KLT44149.1"/>
    </source>
</evidence>
<keyword evidence="4" id="KW-1185">Reference proteome</keyword>
<proteinExistence type="predicted"/>
<dbReference type="AlphaFoldDB" id="A0A0J1B8P6"/>
<dbReference type="GeneID" id="28987102"/>
<evidence type="ECO:0000256" key="2">
    <source>
        <dbReference type="SAM" id="SignalP"/>
    </source>
</evidence>
<evidence type="ECO:0000256" key="1">
    <source>
        <dbReference type="SAM" id="MobiDB-lite"/>
    </source>
</evidence>
<feature type="region of interest" description="Disordered" evidence="1">
    <location>
        <begin position="24"/>
        <end position="49"/>
    </location>
</feature>
<protein>
    <submittedName>
        <fullName evidence="3">Uncharacterized protein</fullName>
    </submittedName>
</protein>
<evidence type="ECO:0000313" key="4">
    <source>
        <dbReference type="Proteomes" id="UP000053611"/>
    </source>
</evidence>
<keyword evidence="2" id="KW-0732">Signal</keyword>
<dbReference type="EMBL" id="KQ087189">
    <property type="protein sequence ID" value="KLT44149.1"/>
    <property type="molecule type" value="Genomic_DNA"/>
</dbReference>
<dbReference type="RefSeq" id="XP_018280640.1">
    <property type="nucleotide sequence ID" value="XM_018426499.1"/>
</dbReference>
<dbReference type="Proteomes" id="UP000053611">
    <property type="component" value="Unassembled WGS sequence"/>
</dbReference>
<reference evidence="3 4" key="1">
    <citation type="submission" date="2015-03" db="EMBL/GenBank/DDBJ databases">
        <title>Genomics and transcriptomics of the oil-accumulating basidiomycete yeast T. oleaginosus allow insights into substrate utilization and the diverse evolutionary trajectories of mating systems in fungi.</title>
        <authorList>
            <consortium name="DOE Joint Genome Institute"/>
            <person name="Kourist R."/>
            <person name="Kracht O."/>
            <person name="Bracharz F."/>
            <person name="Lipzen A."/>
            <person name="Nolan M."/>
            <person name="Ohm R."/>
            <person name="Grigoriev I."/>
            <person name="Sun S."/>
            <person name="Heitman J."/>
            <person name="Bruck T."/>
            <person name="Nowrousian M."/>
        </authorList>
    </citation>
    <scope>NUCLEOTIDE SEQUENCE [LARGE SCALE GENOMIC DNA]</scope>
    <source>
        <strain evidence="3 4">IBC0246</strain>
    </source>
</reference>
<name>A0A0J1B8P6_9TREE</name>
<feature type="signal peptide" evidence="2">
    <location>
        <begin position="1"/>
        <end position="16"/>
    </location>
</feature>
<gene>
    <name evidence="3" type="ORF">CC85DRAFT_32681</name>
</gene>
<accession>A0A0J1B8P6</accession>
<organism evidence="3 4">
    <name type="scientific">Cutaneotrichosporon oleaginosum</name>
    <dbReference type="NCBI Taxonomy" id="879819"/>
    <lineage>
        <taxon>Eukaryota</taxon>
        <taxon>Fungi</taxon>
        <taxon>Dikarya</taxon>
        <taxon>Basidiomycota</taxon>
        <taxon>Agaricomycotina</taxon>
        <taxon>Tremellomycetes</taxon>
        <taxon>Trichosporonales</taxon>
        <taxon>Trichosporonaceae</taxon>
        <taxon>Cutaneotrichosporon</taxon>
    </lineage>
</organism>